<dbReference type="OrthoDB" id="9805728at2"/>
<organism evidence="3 4">
    <name type="scientific">Pedobacter frigiditerrae</name>
    <dbReference type="NCBI Taxonomy" id="2530452"/>
    <lineage>
        <taxon>Bacteria</taxon>
        <taxon>Pseudomonadati</taxon>
        <taxon>Bacteroidota</taxon>
        <taxon>Sphingobacteriia</taxon>
        <taxon>Sphingobacteriales</taxon>
        <taxon>Sphingobacteriaceae</taxon>
        <taxon>Pedobacter</taxon>
    </lineage>
</organism>
<dbReference type="EMBL" id="SJSK01000005">
    <property type="protein sequence ID" value="TCC88519.1"/>
    <property type="molecule type" value="Genomic_DNA"/>
</dbReference>
<dbReference type="Pfam" id="PF12706">
    <property type="entry name" value="Lactamase_B_2"/>
    <property type="match status" value="1"/>
</dbReference>
<feature type="domain" description="Metallo-beta-lactamase" evidence="2">
    <location>
        <begin position="21"/>
        <end position="221"/>
    </location>
</feature>
<dbReference type="InterPro" id="IPR036866">
    <property type="entry name" value="RibonucZ/Hydroxyglut_hydro"/>
</dbReference>
<dbReference type="PANTHER" id="PTHR43546">
    <property type="entry name" value="UPF0173 METAL-DEPENDENT HYDROLASE MJ1163-RELATED"/>
    <property type="match status" value="1"/>
</dbReference>
<comment type="caution">
    <text evidence="3">The sequence shown here is derived from an EMBL/GenBank/DDBJ whole genome shotgun (WGS) entry which is preliminary data.</text>
</comment>
<dbReference type="RefSeq" id="WP_131554574.1">
    <property type="nucleotide sequence ID" value="NZ_SJSK01000005.1"/>
</dbReference>
<protein>
    <submittedName>
        <fullName evidence="3">MBL fold metallo-hydrolase</fullName>
    </submittedName>
</protein>
<keyword evidence="4" id="KW-1185">Reference proteome</keyword>
<dbReference type="InterPro" id="IPR001279">
    <property type="entry name" value="Metallo-B-lactamas"/>
</dbReference>
<dbReference type="Gene3D" id="3.60.15.10">
    <property type="entry name" value="Ribonuclease Z/Hydroxyacylglutathione hydrolase-like"/>
    <property type="match status" value="1"/>
</dbReference>
<dbReference type="PANTHER" id="PTHR43546:SF9">
    <property type="entry name" value="L-ASCORBATE-6-PHOSPHATE LACTONASE ULAG-RELATED"/>
    <property type="match status" value="1"/>
</dbReference>
<dbReference type="InterPro" id="IPR050114">
    <property type="entry name" value="UPF0173_UPF0282_UlaG_hydrolase"/>
</dbReference>
<evidence type="ECO:0000256" key="1">
    <source>
        <dbReference type="ARBA" id="ARBA00022801"/>
    </source>
</evidence>
<reference evidence="3 4" key="1">
    <citation type="submission" date="2019-02" db="EMBL/GenBank/DDBJ databases">
        <title>Pedobacter sp. RP-1-13 sp. nov., isolated from Arctic soil.</title>
        <authorList>
            <person name="Dahal R.H."/>
        </authorList>
    </citation>
    <scope>NUCLEOTIDE SEQUENCE [LARGE SCALE GENOMIC DNA]</scope>
    <source>
        <strain evidence="3 4">RP-1-13</strain>
    </source>
</reference>
<evidence type="ECO:0000259" key="2">
    <source>
        <dbReference type="Pfam" id="PF12706"/>
    </source>
</evidence>
<accession>A0A4R0MNW9</accession>
<evidence type="ECO:0000313" key="4">
    <source>
        <dbReference type="Proteomes" id="UP000292884"/>
    </source>
</evidence>
<proteinExistence type="predicted"/>
<dbReference type="Proteomes" id="UP000292884">
    <property type="component" value="Unassembled WGS sequence"/>
</dbReference>
<sequence>MEINITHIDTACVLLEINGYKILTDPTLDGAGGTYYHGFGAFSSKTSSPAVAESELEDVDLIILSHHQHKDNFDIKGKAFAFKNGNIISTKAAAKEMDGVKGLDDWESFEVKTDRLKNLKITATPAQHRPWWIPEFVSGKVIGFIIEFDGQENGVIYISGDTVYFDGLVEVAKQFKIDVGIFHVGSVQFRYLTGLGMYTMDAKGLLKAAGLMKPRLVIPIHREGWTHFKEKESDLELIIKDDTHFRDKTLFLESGVKTRI</sequence>
<keyword evidence="1 3" id="KW-0378">Hydrolase</keyword>
<dbReference type="SUPFAM" id="SSF56281">
    <property type="entry name" value="Metallo-hydrolase/oxidoreductase"/>
    <property type="match status" value="1"/>
</dbReference>
<name>A0A4R0MNW9_9SPHI</name>
<dbReference type="GO" id="GO:0016787">
    <property type="term" value="F:hydrolase activity"/>
    <property type="evidence" value="ECO:0007669"/>
    <property type="project" value="UniProtKB-KW"/>
</dbReference>
<evidence type="ECO:0000313" key="3">
    <source>
        <dbReference type="EMBL" id="TCC88519.1"/>
    </source>
</evidence>
<dbReference type="AlphaFoldDB" id="A0A4R0MNW9"/>
<gene>
    <name evidence="3" type="ORF">EZ428_17915</name>
</gene>